<evidence type="ECO:0000256" key="5">
    <source>
        <dbReference type="ARBA" id="ARBA00022679"/>
    </source>
</evidence>
<evidence type="ECO:0000256" key="6">
    <source>
        <dbReference type="ARBA" id="ARBA00022741"/>
    </source>
</evidence>
<keyword evidence="17" id="KW-1185">Reference proteome</keyword>
<evidence type="ECO:0000259" key="15">
    <source>
        <dbReference type="PROSITE" id="PS50112"/>
    </source>
</evidence>
<dbReference type="SUPFAM" id="SSF55781">
    <property type="entry name" value="GAF domain-like"/>
    <property type="match status" value="2"/>
</dbReference>
<keyword evidence="6" id="KW-0547">Nucleotide-binding</keyword>
<dbReference type="Pfam" id="PF01590">
    <property type="entry name" value="GAF"/>
    <property type="match status" value="1"/>
</dbReference>
<evidence type="ECO:0000256" key="10">
    <source>
        <dbReference type="ARBA" id="ARBA00023012"/>
    </source>
</evidence>
<evidence type="ECO:0000313" key="16">
    <source>
        <dbReference type="EMBL" id="GJE77900.1"/>
    </source>
</evidence>
<evidence type="ECO:0000256" key="3">
    <source>
        <dbReference type="ARBA" id="ARBA00022553"/>
    </source>
</evidence>
<dbReference type="PROSITE" id="PS50109">
    <property type="entry name" value="HIS_KIN"/>
    <property type="match status" value="1"/>
</dbReference>
<dbReference type="InterPro" id="IPR013654">
    <property type="entry name" value="PAS_2"/>
</dbReference>
<dbReference type="Pfam" id="PF02518">
    <property type="entry name" value="HATPase_c"/>
    <property type="match status" value="1"/>
</dbReference>
<dbReference type="Pfam" id="PF00360">
    <property type="entry name" value="PHY"/>
    <property type="match status" value="1"/>
</dbReference>
<dbReference type="InterPro" id="IPR013515">
    <property type="entry name" value="Phytochrome_cen-reg"/>
</dbReference>
<keyword evidence="10" id="KW-0902">Two-component regulatory system</keyword>
<dbReference type="SMART" id="SM00065">
    <property type="entry name" value="GAF"/>
    <property type="match status" value="1"/>
</dbReference>
<feature type="domain" description="Phytochrome chromophore attachment site" evidence="13">
    <location>
        <begin position="309"/>
        <end position="468"/>
    </location>
</feature>
<dbReference type="Gene3D" id="3.30.450.20">
    <property type="entry name" value="PAS domain"/>
    <property type="match status" value="3"/>
</dbReference>
<dbReference type="Proteomes" id="UP001055093">
    <property type="component" value="Unassembled WGS sequence"/>
</dbReference>
<dbReference type="InterPro" id="IPR016132">
    <property type="entry name" value="Phyto_chromo_attachment"/>
</dbReference>
<dbReference type="Pfam" id="PF08446">
    <property type="entry name" value="PAS_2"/>
    <property type="match status" value="1"/>
</dbReference>
<protein>
    <submittedName>
        <fullName evidence="16">Bacteriophytochrome</fullName>
    </submittedName>
</protein>
<dbReference type="Gene3D" id="3.30.450.40">
    <property type="match status" value="1"/>
</dbReference>
<dbReference type="InterPro" id="IPR035965">
    <property type="entry name" value="PAS-like_dom_sf"/>
</dbReference>
<evidence type="ECO:0000256" key="12">
    <source>
        <dbReference type="SAM" id="MobiDB-lite"/>
    </source>
</evidence>
<dbReference type="PROSITE" id="PS50112">
    <property type="entry name" value="PAS"/>
    <property type="match status" value="1"/>
</dbReference>
<evidence type="ECO:0000259" key="14">
    <source>
        <dbReference type="PROSITE" id="PS50109"/>
    </source>
</evidence>
<dbReference type="InterPro" id="IPR013767">
    <property type="entry name" value="PAS_fold"/>
</dbReference>
<evidence type="ECO:0000256" key="9">
    <source>
        <dbReference type="ARBA" id="ARBA00022991"/>
    </source>
</evidence>
<dbReference type="PANTHER" id="PTHR43065">
    <property type="entry name" value="SENSOR HISTIDINE KINASE"/>
    <property type="match status" value="1"/>
</dbReference>
<name>A0ABQ4V0T9_9HYPH</name>
<dbReference type="InterPro" id="IPR000014">
    <property type="entry name" value="PAS"/>
</dbReference>
<accession>A0ABQ4V0T9</accession>
<dbReference type="InterPro" id="IPR036890">
    <property type="entry name" value="HATPase_C_sf"/>
</dbReference>
<evidence type="ECO:0000256" key="7">
    <source>
        <dbReference type="ARBA" id="ARBA00022777"/>
    </source>
</evidence>
<keyword evidence="11" id="KW-0675">Receptor</keyword>
<dbReference type="Gene3D" id="3.30.565.10">
    <property type="entry name" value="Histidine kinase-like ATPase, C-terminal domain"/>
    <property type="match status" value="1"/>
</dbReference>
<dbReference type="CDD" id="cd00075">
    <property type="entry name" value="HATPase"/>
    <property type="match status" value="1"/>
</dbReference>
<reference evidence="16" key="1">
    <citation type="journal article" date="2021" name="Front. Microbiol.">
        <title>Comprehensive Comparative Genomics and Phenotyping of Methylobacterium Species.</title>
        <authorList>
            <person name="Alessa O."/>
            <person name="Ogura Y."/>
            <person name="Fujitani Y."/>
            <person name="Takami H."/>
            <person name="Hayashi T."/>
            <person name="Sahin N."/>
            <person name="Tani A."/>
        </authorList>
    </citation>
    <scope>NUCLEOTIDE SEQUENCE</scope>
    <source>
        <strain evidence="16">DSM 14458</strain>
    </source>
</reference>
<gene>
    <name evidence="16" type="primary">bphP</name>
    <name evidence="16" type="ORF">BGCPKDLD_4509</name>
</gene>
<evidence type="ECO:0000256" key="8">
    <source>
        <dbReference type="ARBA" id="ARBA00022840"/>
    </source>
</evidence>
<dbReference type="PRINTS" id="PR01033">
    <property type="entry name" value="PHYTOCHROME"/>
</dbReference>
<evidence type="ECO:0000256" key="2">
    <source>
        <dbReference type="ARBA" id="ARBA00022543"/>
    </source>
</evidence>
<proteinExistence type="inferred from homology"/>
<dbReference type="InterPro" id="IPR011495">
    <property type="entry name" value="Sig_transdc_His_kin_sub2_dim/P"/>
</dbReference>
<reference evidence="16" key="2">
    <citation type="submission" date="2021-08" db="EMBL/GenBank/DDBJ databases">
        <authorList>
            <person name="Tani A."/>
            <person name="Ola A."/>
            <person name="Ogura Y."/>
            <person name="Katsura K."/>
            <person name="Hayashi T."/>
        </authorList>
    </citation>
    <scope>NUCLEOTIDE SEQUENCE</scope>
    <source>
        <strain evidence="16">DSM 14458</strain>
    </source>
</reference>
<evidence type="ECO:0000259" key="13">
    <source>
        <dbReference type="PROSITE" id="PS50046"/>
    </source>
</evidence>
<dbReference type="Gene3D" id="3.30.450.270">
    <property type="match status" value="1"/>
</dbReference>
<comment type="caution">
    <text evidence="16">The sequence shown here is derived from an EMBL/GenBank/DDBJ whole genome shotgun (WGS) entry which is preliminary data.</text>
</comment>
<dbReference type="Pfam" id="PF00989">
    <property type="entry name" value="PAS"/>
    <property type="match status" value="1"/>
</dbReference>
<dbReference type="InterPro" id="IPR043150">
    <property type="entry name" value="Phytochrome_PHY_sf"/>
</dbReference>
<keyword evidence="4" id="KW-0716">Sensory transduction</keyword>
<dbReference type="SUPFAM" id="SSF55785">
    <property type="entry name" value="PYP-like sensor domain (PAS domain)"/>
    <property type="match status" value="2"/>
</dbReference>
<keyword evidence="7" id="KW-0418">Kinase</keyword>
<evidence type="ECO:0000313" key="17">
    <source>
        <dbReference type="Proteomes" id="UP001055093"/>
    </source>
</evidence>
<evidence type="ECO:0000256" key="1">
    <source>
        <dbReference type="ARBA" id="ARBA00006402"/>
    </source>
</evidence>
<dbReference type="InterPro" id="IPR001294">
    <property type="entry name" value="Phytochrome"/>
</dbReference>
<keyword evidence="9" id="KW-0157">Chromophore</keyword>
<keyword evidence="3" id="KW-0597">Phosphoprotein</keyword>
<dbReference type="PROSITE" id="PS50046">
    <property type="entry name" value="PHYTOCHROME_2"/>
    <property type="match status" value="1"/>
</dbReference>
<dbReference type="InterPro" id="IPR003018">
    <property type="entry name" value="GAF"/>
</dbReference>
<sequence>MVDPSQMHTKGAITGAAKGTATGSDSVSIDLPVDLDALTTAQMDAIEAGLLALDPAGLVLACNRAAGSLCGFAPESMVGRNFFRDLMPSARVPGFYGRFLGTQRGSVGAQTFEFVFGRLPAPLRARIGLMPGTDGRTWLAISPLEQIASGPSREAVLAAIAQRSRAEPVDPGLCEREPIHIPGSIQPNAVMLAADAGSFEILAFSANAADVLPPALFPPTGQHLDAVLPTGIVSALRDGIAAHSLTDGRVLRRTVSLPPRGESFHLVAHVHLGRVIVELELAPERAEDFCAASPLDTELAMTRLRAAESLTEAAQIAALEIRAVTGFESVLVYRFDTDWNGEAIAEDMVPDWQRPLIGLRFPASDIPAQARALYTKAKSRFVIDRDCVPVPLVADRAAGNAPIDLTFAQNRTLSPIHLEYQRNLGVDGSMSISIMVENRLWGLMIGHHRRPHYVAPETRAAATVLTDAFAMRVQEIEGKALWSERQHHLDIQGQLVRRLTSTEDFTDTLMQGSPALIDLFAATGAAIVSDDTVWRAGAAPDEAQIGALTEWLRAELPAEARSFVTDTLALHHAPAASYTEIASGLLAVFVGAQRRHLLLWFKPEVPSTVTWGGDPRKPVLPGSGPVAVLPRRSFERWVEERRGHSIPFAPWKVDLAQQLAEAVDGVVLRQRRKISELTGLLAEKERLLEQKDLLTREIDHRVKNSLQIVTAFLHMQRRQIADPAARQAFSETSARVMSVARVHDSLYQGDSLEEVDLGQTIQALCDDLAGMAGDEHSVELTADAGLMVPYRHAVALSLITTELVTNAFKYASRPDKGAHITVTVKGERRSEGTEGAAPASGEGRSGEGAVRLTVCDDGDGMPPDWESRKAQGTGLGMKLVRAMLEQIGARIEAENAGGACFTVHV</sequence>
<evidence type="ECO:0000256" key="4">
    <source>
        <dbReference type="ARBA" id="ARBA00022606"/>
    </source>
</evidence>
<feature type="domain" description="Histidine kinase" evidence="14">
    <location>
        <begin position="697"/>
        <end position="905"/>
    </location>
</feature>
<organism evidence="16 17">
    <name type="scientific">Methylorubrum suomiense</name>
    <dbReference type="NCBI Taxonomy" id="144191"/>
    <lineage>
        <taxon>Bacteria</taxon>
        <taxon>Pseudomonadati</taxon>
        <taxon>Pseudomonadota</taxon>
        <taxon>Alphaproteobacteria</taxon>
        <taxon>Hyphomicrobiales</taxon>
        <taxon>Methylobacteriaceae</taxon>
        <taxon>Methylorubrum</taxon>
    </lineage>
</organism>
<evidence type="ECO:0000256" key="11">
    <source>
        <dbReference type="ARBA" id="ARBA00023170"/>
    </source>
</evidence>
<keyword evidence="2" id="KW-0600">Photoreceptor protein</keyword>
<dbReference type="SUPFAM" id="SSF55874">
    <property type="entry name" value="ATPase domain of HSP90 chaperone/DNA topoisomerase II/histidine kinase"/>
    <property type="match status" value="1"/>
</dbReference>
<comment type="similarity">
    <text evidence="1">In the N-terminal section; belongs to the phytochrome family.</text>
</comment>
<dbReference type="RefSeq" id="WP_373324523.1">
    <property type="nucleotide sequence ID" value="NZ_BPRE01000018.1"/>
</dbReference>
<keyword evidence="8" id="KW-0067">ATP-binding</keyword>
<feature type="region of interest" description="Disordered" evidence="12">
    <location>
        <begin position="826"/>
        <end position="848"/>
    </location>
</feature>
<dbReference type="CDD" id="cd00130">
    <property type="entry name" value="PAS"/>
    <property type="match status" value="1"/>
</dbReference>
<feature type="domain" description="PAS" evidence="15">
    <location>
        <begin position="43"/>
        <end position="87"/>
    </location>
</feature>
<dbReference type="PANTHER" id="PTHR43065:SF23">
    <property type="entry name" value="SENSOR HISTIDINE KINASE PDTAS"/>
    <property type="match status" value="1"/>
</dbReference>
<dbReference type="InterPro" id="IPR005467">
    <property type="entry name" value="His_kinase_dom"/>
</dbReference>
<dbReference type="Pfam" id="PF07568">
    <property type="entry name" value="HisKA_2"/>
    <property type="match status" value="1"/>
</dbReference>
<dbReference type="InterPro" id="IPR003594">
    <property type="entry name" value="HATPase_dom"/>
</dbReference>
<dbReference type="InterPro" id="IPR029016">
    <property type="entry name" value="GAF-like_dom_sf"/>
</dbReference>
<keyword evidence="5" id="KW-0808">Transferase</keyword>
<dbReference type="EMBL" id="BPRE01000018">
    <property type="protein sequence ID" value="GJE77900.1"/>
    <property type="molecule type" value="Genomic_DNA"/>
</dbReference>
<dbReference type="SMART" id="SM00387">
    <property type="entry name" value="HATPase_c"/>
    <property type="match status" value="1"/>
</dbReference>